<gene>
    <name evidence="1" type="ORF">BTQ06_15255</name>
</gene>
<evidence type="ECO:0000313" key="1">
    <source>
        <dbReference type="EMBL" id="PAU22571.1"/>
    </source>
</evidence>
<organism evidence="1 2">
    <name type="scientific">Escherichia coli</name>
    <dbReference type="NCBI Taxonomy" id="562"/>
    <lineage>
        <taxon>Bacteria</taxon>
        <taxon>Pseudomonadati</taxon>
        <taxon>Pseudomonadota</taxon>
        <taxon>Gammaproteobacteria</taxon>
        <taxon>Enterobacterales</taxon>
        <taxon>Enterobacteriaceae</taxon>
        <taxon>Escherichia</taxon>
    </lineage>
</organism>
<dbReference type="Proteomes" id="UP000218543">
    <property type="component" value="Unassembled WGS sequence"/>
</dbReference>
<proteinExistence type="predicted"/>
<name>A0A2A2CAL0_ECOLX</name>
<comment type="caution">
    <text evidence="1">The sequence shown here is derived from an EMBL/GenBank/DDBJ whole genome shotgun (WGS) entry which is preliminary data.</text>
</comment>
<reference evidence="1 2" key="1">
    <citation type="submission" date="2016-12" db="EMBL/GenBank/DDBJ databases">
        <title>Real-Time Genomic Investigation Underlying the Public Health Response to a Shiga Toxin-Producing Escherichia Coli O26:H11 Outbreak in a Nursery.</title>
        <authorList>
            <person name="Ferdous M."/>
            <person name="Moran-Gilad J."/>
            <person name="Rossen J.W."/>
            <person name="Gdalevich M."/>
        </authorList>
    </citation>
    <scope>NUCLEOTIDE SEQUENCE [LARGE SCALE GENOMIC DNA]</scope>
    <source>
        <strain evidence="1 2">STEC 514-2</strain>
    </source>
</reference>
<dbReference type="AlphaFoldDB" id="A0A2A2CAL0"/>
<protein>
    <submittedName>
        <fullName evidence="1">S-adenosylmethionine synthetase</fullName>
    </submittedName>
</protein>
<evidence type="ECO:0000313" key="2">
    <source>
        <dbReference type="Proteomes" id="UP000218543"/>
    </source>
</evidence>
<accession>A0A2A2CAL0</accession>
<sequence length="44" mass="5268">MDRHSRRIRQKAARTITSFFLNTFYRKLSSLLKPITPITPTKYL</sequence>
<dbReference type="EMBL" id="MRVZ01000048">
    <property type="protein sequence ID" value="PAU22571.1"/>
    <property type="molecule type" value="Genomic_DNA"/>
</dbReference>